<accession>A0A7S3QAP9</accession>
<dbReference type="PROSITE" id="PS50231">
    <property type="entry name" value="RICIN_B_LECTIN"/>
    <property type="match status" value="1"/>
</dbReference>
<comment type="similarity">
    <text evidence="1">Belongs to the glycosyl hydrolase 30 family.</text>
</comment>
<dbReference type="Pfam" id="PF02055">
    <property type="entry name" value="Glyco_hydro_30"/>
    <property type="match status" value="1"/>
</dbReference>
<dbReference type="GO" id="GO:0004348">
    <property type="term" value="F:glucosylceramidase activity"/>
    <property type="evidence" value="ECO:0007669"/>
    <property type="project" value="InterPro"/>
</dbReference>
<organism evidence="5">
    <name type="scientific">Chaetoceros debilis</name>
    <dbReference type="NCBI Taxonomy" id="122233"/>
    <lineage>
        <taxon>Eukaryota</taxon>
        <taxon>Sar</taxon>
        <taxon>Stramenopiles</taxon>
        <taxon>Ochrophyta</taxon>
        <taxon>Bacillariophyta</taxon>
        <taxon>Coscinodiscophyceae</taxon>
        <taxon>Chaetocerotophycidae</taxon>
        <taxon>Chaetocerotales</taxon>
        <taxon>Chaetocerotaceae</taxon>
        <taxon>Chaetoceros</taxon>
    </lineage>
</organism>
<dbReference type="InterPro" id="IPR033453">
    <property type="entry name" value="Glyco_hydro_30_TIM-barrel"/>
</dbReference>
<proteinExistence type="inferred from homology"/>
<dbReference type="InterPro" id="IPR001139">
    <property type="entry name" value="Glyco_hydro_30"/>
</dbReference>
<dbReference type="AlphaFoldDB" id="A0A7S3QAP9"/>
<dbReference type="PANTHER" id="PTHR11069">
    <property type="entry name" value="GLUCOSYLCERAMIDASE"/>
    <property type="match status" value="1"/>
</dbReference>
<keyword evidence="3" id="KW-0378">Hydrolase</keyword>
<reference evidence="5" key="1">
    <citation type="submission" date="2021-01" db="EMBL/GenBank/DDBJ databases">
        <authorList>
            <person name="Corre E."/>
            <person name="Pelletier E."/>
            <person name="Niang G."/>
            <person name="Scheremetjew M."/>
            <person name="Finn R."/>
            <person name="Kale V."/>
            <person name="Holt S."/>
            <person name="Cochrane G."/>
            <person name="Meng A."/>
            <person name="Brown T."/>
            <person name="Cohen L."/>
        </authorList>
    </citation>
    <scope>NUCLEOTIDE SEQUENCE</scope>
    <source>
        <strain evidence="5">MM31A-1</strain>
    </source>
</reference>
<dbReference type="EMBL" id="HBIO01020662">
    <property type="protein sequence ID" value="CAE0471059.1"/>
    <property type="molecule type" value="Transcribed_RNA"/>
</dbReference>
<dbReference type="Gene3D" id="3.20.20.80">
    <property type="entry name" value="Glycosidases"/>
    <property type="match status" value="1"/>
</dbReference>
<dbReference type="GO" id="GO:0016020">
    <property type="term" value="C:membrane"/>
    <property type="evidence" value="ECO:0007669"/>
    <property type="project" value="GOC"/>
</dbReference>
<evidence type="ECO:0000256" key="3">
    <source>
        <dbReference type="ARBA" id="ARBA00022801"/>
    </source>
</evidence>
<gene>
    <name evidence="5" type="ORF">CDEB00056_LOCUS15912</name>
</gene>
<dbReference type="PRINTS" id="PR00843">
    <property type="entry name" value="GLHYDRLASE30"/>
</dbReference>
<evidence type="ECO:0000256" key="2">
    <source>
        <dbReference type="ARBA" id="ARBA00022729"/>
    </source>
</evidence>
<dbReference type="GO" id="GO:0006680">
    <property type="term" value="P:glucosylceramide catabolic process"/>
    <property type="evidence" value="ECO:0007669"/>
    <property type="project" value="TreeGrafter"/>
</dbReference>
<dbReference type="InterPro" id="IPR017853">
    <property type="entry name" value="GH"/>
</dbReference>
<evidence type="ECO:0000256" key="1">
    <source>
        <dbReference type="ARBA" id="ARBA00005382"/>
    </source>
</evidence>
<name>A0A7S3QAP9_9STRA</name>
<feature type="domain" description="Glycosyl hydrolase family 30 TIM-barrel" evidence="4">
    <location>
        <begin position="233"/>
        <end position="594"/>
    </location>
</feature>
<keyword evidence="2" id="KW-0732">Signal</keyword>
<dbReference type="PANTHER" id="PTHR11069:SF23">
    <property type="entry name" value="LYSOSOMAL ACID GLUCOSYLCERAMIDASE"/>
    <property type="match status" value="1"/>
</dbReference>
<sequence length="909" mass="99756">MNKLTALVSKKVGKKSQYEEIAEATYGAATTDKEALDGNDESIERERSNLSLPTAGNDRAANAMNISPSRMSSSTGTGFGQDIEETPPSLCLYLLRNAASVTIIILLTIICALSGERASTRGEAADLVEDKMTAGSIKWRPCQIYLDNDLEWNNKKQLLQTSLGDPSTHWGQVPCLVRKRKPSYSKFYEDQNWNWFGSSTFSSDKQEPIEYGQPSAQIRTNFGKKAHPNRQPIMGFGGAFTEATALNFMTLNKSGKDAIIELLFGKSGLGYTLGRVPMNSCDFSPKSYNFDDVEDDFTLEHFDNHVEHDVMSGMIGMMLQADGKVSDSWPDDRLDLFASPWSPPAWMKKPTQKDAWDAVHAVNMTNSPEPNCLREGTGPDSRYAKSWALYFSKFVSAYKSWGLNLFAVTVQNEPEFPAPWEACAYNPDNQAEFIANHLGPRLDEDHPDVKLLMFDHNKDHAVAWGETILDENNPASAYVDGTAIHWYAGGMDRLLDGALGQPNMHRFMSMLKYQNVSEDHLILGSEACHCPTTGYYGGDINVAWARAERYAHTILADLAAGSNGWVEWNLVLDSIGGPNHLGNLCDSPLLAVPYRAGGEHNISWLPDFEHTGYLNGPGTSRGDSRTREELNSMGMPAEYIDRGVIVQPMYYYMGHISRHVRPGSRAVPALVDQSNLGPNERTFREIVGNTSVAGGGVNDLARVGIELTLWPCEGSTRQVWEFSKDGRLQVFGHDWLGVPTASCVSKTPDKSFGGLALTTCDHLAASFDMSVIKEGGDSYNMILTNSIEKEAQICLIAKPLESNGGAYGPRGGAQVTLGECNGDAALFEFNKMTGELTSSLFENEGGDVCMTTGWPFLQVGGFIDRNEGKKTVVILNEASDNANYVLRGDEGDILMTSSIPGHSIQTLVL</sequence>
<dbReference type="SUPFAM" id="SSF51445">
    <property type="entry name" value="(Trans)glycosidases"/>
    <property type="match status" value="1"/>
</dbReference>
<protein>
    <recommendedName>
        <fullName evidence="4">Glycosyl hydrolase family 30 TIM-barrel domain-containing protein</fullName>
    </recommendedName>
</protein>
<evidence type="ECO:0000259" key="4">
    <source>
        <dbReference type="Pfam" id="PF02055"/>
    </source>
</evidence>
<evidence type="ECO:0000313" key="5">
    <source>
        <dbReference type="EMBL" id="CAE0471059.1"/>
    </source>
</evidence>